<keyword evidence="15" id="KW-1185">Reference proteome</keyword>
<keyword evidence="5" id="KW-0677">Repeat</keyword>
<dbReference type="SUPFAM" id="SSF90123">
    <property type="entry name" value="ABC transporter transmembrane region"/>
    <property type="match status" value="2"/>
</dbReference>
<dbReference type="CDD" id="cd03249">
    <property type="entry name" value="ABC_MTABC3_MDL1_MDL2"/>
    <property type="match status" value="1"/>
</dbReference>
<feature type="domain" description="ABC transporter" evidence="13">
    <location>
        <begin position="1020"/>
        <end position="1256"/>
    </location>
</feature>
<keyword evidence="9 12" id="KW-0472">Membrane</keyword>
<dbReference type="Proteomes" id="UP001515500">
    <property type="component" value="Chromosome 7"/>
</dbReference>
<dbReference type="InterPro" id="IPR011527">
    <property type="entry name" value="ABC1_TM_dom"/>
</dbReference>
<accession>A0AB40BPM8</accession>
<feature type="transmembrane region" description="Helical" evidence="12">
    <location>
        <begin position="695"/>
        <end position="727"/>
    </location>
</feature>
<keyword evidence="6" id="KW-0547">Nucleotide-binding</keyword>
<dbReference type="PANTHER" id="PTHR43394:SF16">
    <property type="entry name" value="ABC TRANSPORTER B FAMILY MEMBER 4-LIKE ISOFORM X1"/>
    <property type="match status" value="1"/>
</dbReference>
<dbReference type="FunFam" id="1.20.1560.10:FF:000102">
    <property type="entry name" value="ABC multidrug transporter Mdr1"/>
    <property type="match status" value="1"/>
</dbReference>
<evidence type="ECO:0000256" key="5">
    <source>
        <dbReference type="ARBA" id="ARBA00022737"/>
    </source>
</evidence>
<dbReference type="GO" id="GO:0005524">
    <property type="term" value="F:ATP binding"/>
    <property type="evidence" value="ECO:0007669"/>
    <property type="project" value="UniProtKB-KW"/>
</dbReference>
<evidence type="ECO:0000256" key="8">
    <source>
        <dbReference type="ARBA" id="ARBA00022989"/>
    </source>
</evidence>
<dbReference type="GO" id="GO:0005743">
    <property type="term" value="C:mitochondrial inner membrane"/>
    <property type="evidence" value="ECO:0007669"/>
    <property type="project" value="TreeGrafter"/>
</dbReference>
<evidence type="ECO:0000256" key="4">
    <source>
        <dbReference type="ARBA" id="ARBA00022692"/>
    </source>
</evidence>
<feature type="transmembrane region" description="Helical" evidence="12">
    <location>
        <begin position="921"/>
        <end position="946"/>
    </location>
</feature>
<evidence type="ECO:0000256" key="6">
    <source>
        <dbReference type="ARBA" id="ARBA00022741"/>
    </source>
</evidence>
<dbReference type="FunFam" id="1.20.1560.10:FF:000009">
    <property type="entry name" value="ABC transporter B family member 1"/>
    <property type="match status" value="1"/>
</dbReference>
<feature type="transmembrane region" description="Helical" evidence="12">
    <location>
        <begin position="47"/>
        <end position="71"/>
    </location>
</feature>
<evidence type="ECO:0000256" key="10">
    <source>
        <dbReference type="ARBA" id="ARBA00023180"/>
    </source>
</evidence>
<dbReference type="RefSeq" id="XP_039128652.1">
    <property type="nucleotide sequence ID" value="XM_039272718.1"/>
</dbReference>
<feature type="transmembrane region" description="Helical" evidence="12">
    <location>
        <begin position="198"/>
        <end position="219"/>
    </location>
</feature>
<evidence type="ECO:0000256" key="3">
    <source>
        <dbReference type="ARBA" id="ARBA00022448"/>
    </source>
</evidence>
<sequence>MKMETIGEERSVSLSEKQELEEKKEKKSGEKKIPFWKLFSYADSVDYVLMVVGLIGAVGNGVAVPLMTFIFGDVIDAFGKNSNDNTHGVLTDVSKVVLRFVYLGLGNGVASFLQVACWTITGERQACRIRNLYLQGLLRQDIAYFDKETNTGEIVAKMSSDTQLIQDAMGEKVGLFIQSVSSFFGGFAVALIRGWELALVMLCTIPLIVIFAAIMSTVITKMAVHGQETTSEAAAVAEQTISSMRTVASFTGEELVVKKYKRSLKSAYKSSVIEGLAAGIGLGATYAVIYFGYALGIWFGSKMVLRKGYTGGDVINVIFAIALGSMSLGQASPCTTAFAAGQAAAFKMFDTMTRQPEIDAYSSDGRTLDDIRGDIELRDVCFCYPARPDEQILIRLSISVASGTTVALVGESGCGKSTVISLIERFYDPQSGEVLIDRINLKEFKLRWIRSKISLVSQEPVLIASTIRDNITYGKDDATIEEVTVAAELANALEFISKLPQGLDTMVGDNGIQLSGGQKQRVAIARAILKDPRILLLDEATSALDVKSEQMVQEALERMMANRTTILVSHRLTTVRNADMIAVMHRGSIVEKGSHSELLENKNGAYSRLVNLQEVNQASEQNLPTDIDDVSMADEDRPRQVIRNRSSFSELVSFSESFISSSGDKKPENSKSDATSNQYQEVPLHRLARINKREIPVMVIGAAAAIVSGLILPVFGTILASIIRTFYEPPRKLKHDSVFWSLMLVVLGSISVVSIPVRSYFFGVAGSKLIKNIRLMCFHKIVHMEISWFDNPKNSAGVIASRLSADAAAVRGLVGDALALIMQNAATFISGLAISFVSCWQLSLVTLAMIPLMGLNGWVQMKLLKGYNTNVKAMHEEASRVASDAVRSIRTVASFSAEEKVMKLYKKKCEGPTNAGIKQGLITGVGLGFSFILLFASYAVSFYVGARLVADGKNTSTDIFRVFFAISFAAIGISQSSSLLPDSAKAKSAAASVFAILDHSSKIDSSSNTGMTLELVEGNIIFQHVGFRYPTRPDILVFQDLCLTVESGETVALVGESGSGKSTVISLLQRFYDPDSGQIMLDGIGIHELQLKWLRQQMSLVSQEPVLFNDTIRANIAYGKEEATEAEILAAAILANADQFISGLQQGYDTIVGERGVQLSGGQKQRIAIARAIIREPKILLLDEATSALDAQAEQTVQDALDRVMMNRTLIIVAHRLSTIRGADSIAVIKGGSIIETGTHDALMNITGDCYASLVSLH</sequence>
<feature type="domain" description="ABC transmembrane type-1" evidence="14">
    <location>
        <begin position="699"/>
        <end position="985"/>
    </location>
</feature>
<dbReference type="GO" id="GO:0016887">
    <property type="term" value="F:ATP hydrolysis activity"/>
    <property type="evidence" value="ECO:0007669"/>
    <property type="project" value="InterPro"/>
</dbReference>
<dbReference type="GO" id="GO:0015421">
    <property type="term" value="F:ABC-type oligopeptide transporter activity"/>
    <property type="evidence" value="ECO:0007669"/>
    <property type="project" value="TreeGrafter"/>
</dbReference>
<name>A0AB40BPM8_DIOCR</name>
<keyword evidence="4 12" id="KW-0812">Transmembrane</keyword>
<dbReference type="Pfam" id="PF00005">
    <property type="entry name" value="ABC_tran"/>
    <property type="match status" value="2"/>
</dbReference>
<dbReference type="GO" id="GO:0005886">
    <property type="term" value="C:plasma membrane"/>
    <property type="evidence" value="ECO:0007669"/>
    <property type="project" value="UniProtKB-SubCell"/>
</dbReference>
<dbReference type="InterPro" id="IPR027417">
    <property type="entry name" value="P-loop_NTPase"/>
</dbReference>
<dbReference type="PROSITE" id="PS00211">
    <property type="entry name" value="ABC_TRANSPORTER_1"/>
    <property type="match status" value="2"/>
</dbReference>
<evidence type="ECO:0000256" key="9">
    <source>
        <dbReference type="ARBA" id="ARBA00023136"/>
    </source>
</evidence>
<dbReference type="GO" id="GO:0010329">
    <property type="term" value="F:auxin efflux transmembrane transporter activity"/>
    <property type="evidence" value="ECO:0007669"/>
    <property type="project" value="UniProtKB-ARBA"/>
</dbReference>
<dbReference type="InterPro" id="IPR003439">
    <property type="entry name" value="ABC_transporter-like_ATP-bd"/>
</dbReference>
<feature type="domain" description="ABC transporter" evidence="13">
    <location>
        <begin position="375"/>
        <end position="611"/>
    </location>
</feature>
<evidence type="ECO:0000256" key="11">
    <source>
        <dbReference type="SAM" id="MobiDB-lite"/>
    </source>
</evidence>
<feature type="transmembrane region" description="Helical" evidence="12">
    <location>
        <begin position="271"/>
        <end position="294"/>
    </location>
</feature>
<dbReference type="FunFam" id="3.40.50.300:FF:000066">
    <property type="entry name" value="ABC transporter B family member 1"/>
    <property type="match status" value="2"/>
</dbReference>
<reference evidence="16" key="1">
    <citation type="submission" date="2025-08" db="UniProtKB">
        <authorList>
            <consortium name="RefSeq"/>
        </authorList>
    </citation>
    <scope>IDENTIFICATION</scope>
</reference>
<dbReference type="SUPFAM" id="SSF52540">
    <property type="entry name" value="P-loop containing nucleoside triphosphate hydrolases"/>
    <property type="match status" value="2"/>
</dbReference>
<keyword evidence="8 12" id="KW-1133">Transmembrane helix</keyword>
<proteinExistence type="inferred from homology"/>
<keyword evidence="3" id="KW-0813">Transport</keyword>
<dbReference type="CDD" id="cd18577">
    <property type="entry name" value="ABC_6TM_Pgp_ABCB1_D1_like"/>
    <property type="match status" value="1"/>
</dbReference>
<feature type="domain" description="ABC transmembrane type-1" evidence="14">
    <location>
        <begin position="51"/>
        <end position="340"/>
    </location>
</feature>
<evidence type="ECO:0000259" key="13">
    <source>
        <dbReference type="PROSITE" id="PS50893"/>
    </source>
</evidence>
<feature type="transmembrane region" description="Helical" evidence="12">
    <location>
        <begin position="173"/>
        <end position="192"/>
    </location>
</feature>
<feature type="transmembrane region" description="Helical" evidence="12">
    <location>
        <begin position="314"/>
        <end position="340"/>
    </location>
</feature>
<dbReference type="Gene3D" id="3.40.50.300">
    <property type="entry name" value="P-loop containing nucleotide triphosphate hydrolases"/>
    <property type="match status" value="2"/>
</dbReference>
<comment type="subcellular location">
    <subcellularLocation>
        <location evidence="1">Cell membrane</location>
        <topology evidence="1">Multi-pass membrane protein</topology>
    </subcellularLocation>
</comment>
<dbReference type="AlphaFoldDB" id="A0AB40BPM8"/>
<feature type="transmembrane region" description="Helical" evidence="12">
    <location>
        <begin position="739"/>
        <end position="761"/>
    </location>
</feature>
<gene>
    <name evidence="16" type="primary">LOC120264851</name>
</gene>
<dbReference type="InterPro" id="IPR039421">
    <property type="entry name" value="Type_1_exporter"/>
</dbReference>
<feature type="transmembrane region" description="Helical" evidence="12">
    <location>
        <begin position="828"/>
        <end position="853"/>
    </location>
</feature>
<dbReference type="PROSITE" id="PS50929">
    <property type="entry name" value="ABC_TM1F"/>
    <property type="match status" value="2"/>
</dbReference>
<evidence type="ECO:0000313" key="15">
    <source>
        <dbReference type="Proteomes" id="UP001515500"/>
    </source>
</evidence>
<dbReference type="CDD" id="cd18578">
    <property type="entry name" value="ABC_6TM_Pgp_ABCB1_D2_like"/>
    <property type="match status" value="1"/>
</dbReference>
<dbReference type="SMART" id="SM00382">
    <property type="entry name" value="AAA"/>
    <property type="match status" value="2"/>
</dbReference>
<evidence type="ECO:0000313" key="16">
    <source>
        <dbReference type="RefSeq" id="XP_039128652.1"/>
    </source>
</evidence>
<dbReference type="GO" id="GO:0010328">
    <property type="term" value="F:auxin influx transmembrane transporter activity"/>
    <property type="evidence" value="ECO:0007669"/>
    <property type="project" value="UniProtKB-ARBA"/>
</dbReference>
<dbReference type="GO" id="GO:0090374">
    <property type="term" value="P:oligopeptide export from mitochondrion"/>
    <property type="evidence" value="ECO:0007669"/>
    <property type="project" value="TreeGrafter"/>
</dbReference>
<dbReference type="GeneID" id="120264851"/>
<dbReference type="Pfam" id="PF00664">
    <property type="entry name" value="ABC_membrane"/>
    <property type="match status" value="2"/>
</dbReference>
<evidence type="ECO:0000256" key="7">
    <source>
        <dbReference type="ARBA" id="ARBA00022840"/>
    </source>
</evidence>
<protein>
    <submittedName>
        <fullName evidence="16">ABC transporter B family member 11-like</fullName>
    </submittedName>
</protein>
<organism evidence="15 16">
    <name type="scientific">Dioscorea cayennensis subsp. rotundata</name>
    <name type="common">White Guinea yam</name>
    <name type="synonym">Dioscorea rotundata</name>
    <dbReference type="NCBI Taxonomy" id="55577"/>
    <lineage>
        <taxon>Eukaryota</taxon>
        <taxon>Viridiplantae</taxon>
        <taxon>Streptophyta</taxon>
        <taxon>Embryophyta</taxon>
        <taxon>Tracheophyta</taxon>
        <taxon>Spermatophyta</taxon>
        <taxon>Magnoliopsida</taxon>
        <taxon>Liliopsida</taxon>
        <taxon>Dioscoreales</taxon>
        <taxon>Dioscoreaceae</taxon>
        <taxon>Dioscorea</taxon>
    </lineage>
</organism>
<evidence type="ECO:0000256" key="2">
    <source>
        <dbReference type="ARBA" id="ARBA00007577"/>
    </source>
</evidence>
<evidence type="ECO:0000256" key="1">
    <source>
        <dbReference type="ARBA" id="ARBA00004651"/>
    </source>
</evidence>
<evidence type="ECO:0000259" key="14">
    <source>
        <dbReference type="PROSITE" id="PS50929"/>
    </source>
</evidence>
<dbReference type="InterPro" id="IPR003593">
    <property type="entry name" value="AAA+_ATPase"/>
</dbReference>
<feature type="transmembrane region" description="Helical" evidence="12">
    <location>
        <begin position="958"/>
        <end position="980"/>
    </location>
</feature>
<evidence type="ECO:0000256" key="12">
    <source>
        <dbReference type="SAM" id="Phobius"/>
    </source>
</evidence>
<dbReference type="PANTHER" id="PTHR43394">
    <property type="entry name" value="ATP-DEPENDENT PERMEASE MDL1, MITOCHONDRIAL"/>
    <property type="match status" value="1"/>
</dbReference>
<dbReference type="Gene3D" id="1.20.1560.10">
    <property type="entry name" value="ABC transporter type 1, transmembrane domain"/>
    <property type="match status" value="1"/>
</dbReference>
<keyword evidence="7" id="KW-0067">ATP-binding</keyword>
<keyword evidence="10" id="KW-0325">Glycoprotein</keyword>
<dbReference type="PROSITE" id="PS50893">
    <property type="entry name" value="ABC_TRANSPORTER_2"/>
    <property type="match status" value="2"/>
</dbReference>
<feature type="transmembrane region" description="Helical" evidence="12">
    <location>
        <begin position="100"/>
        <end position="120"/>
    </location>
</feature>
<dbReference type="InterPro" id="IPR017871">
    <property type="entry name" value="ABC_transporter-like_CS"/>
</dbReference>
<comment type="similarity">
    <text evidence="2">Belongs to the ABC transporter superfamily. ABCB family. Multidrug resistance exporter (TC 3.A.1.201) subfamily.</text>
</comment>
<dbReference type="InterPro" id="IPR036640">
    <property type="entry name" value="ABC1_TM_sf"/>
</dbReference>
<feature type="region of interest" description="Disordered" evidence="11">
    <location>
        <begin position="1"/>
        <end position="25"/>
    </location>
</feature>